<dbReference type="AlphaFoldDB" id="A0AAE1PFM9"/>
<feature type="compositionally biased region" description="Polar residues" evidence="1">
    <location>
        <begin position="7"/>
        <end position="28"/>
    </location>
</feature>
<comment type="caution">
    <text evidence="2">The sequence shown here is derived from an EMBL/GenBank/DDBJ whole genome shotgun (WGS) entry which is preliminary data.</text>
</comment>
<evidence type="ECO:0000313" key="3">
    <source>
        <dbReference type="Proteomes" id="UP001292094"/>
    </source>
</evidence>
<gene>
    <name evidence="2" type="ORF">Pmani_020720</name>
</gene>
<dbReference type="EMBL" id="JAWZYT010001993">
    <property type="protein sequence ID" value="KAK4307513.1"/>
    <property type="molecule type" value="Genomic_DNA"/>
</dbReference>
<sequence>MDHNTIKDPTTSQDNTTENLKYSTTHTMNPPRHIGYNKLHQTNTTKMGRCQMMTLLSSGDVTAVEGGHVRVGSSLKSTVPSSHPARPLSSHRDTR</sequence>
<evidence type="ECO:0000313" key="2">
    <source>
        <dbReference type="EMBL" id="KAK4307513.1"/>
    </source>
</evidence>
<feature type="region of interest" description="Disordered" evidence="1">
    <location>
        <begin position="1"/>
        <end position="37"/>
    </location>
</feature>
<name>A0AAE1PFM9_9EUCA</name>
<reference evidence="2" key="1">
    <citation type="submission" date="2023-11" db="EMBL/GenBank/DDBJ databases">
        <title>Genome assemblies of two species of porcelain crab, Petrolisthes cinctipes and Petrolisthes manimaculis (Anomura: Porcellanidae).</title>
        <authorList>
            <person name="Angst P."/>
        </authorList>
    </citation>
    <scope>NUCLEOTIDE SEQUENCE</scope>
    <source>
        <strain evidence="2">PB745_02</strain>
        <tissue evidence="2">Gill</tissue>
    </source>
</reference>
<proteinExistence type="predicted"/>
<feature type="region of interest" description="Disordered" evidence="1">
    <location>
        <begin position="72"/>
        <end position="95"/>
    </location>
</feature>
<evidence type="ECO:0000256" key="1">
    <source>
        <dbReference type="SAM" id="MobiDB-lite"/>
    </source>
</evidence>
<organism evidence="2 3">
    <name type="scientific">Petrolisthes manimaculis</name>
    <dbReference type="NCBI Taxonomy" id="1843537"/>
    <lineage>
        <taxon>Eukaryota</taxon>
        <taxon>Metazoa</taxon>
        <taxon>Ecdysozoa</taxon>
        <taxon>Arthropoda</taxon>
        <taxon>Crustacea</taxon>
        <taxon>Multicrustacea</taxon>
        <taxon>Malacostraca</taxon>
        <taxon>Eumalacostraca</taxon>
        <taxon>Eucarida</taxon>
        <taxon>Decapoda</taxon>
        <taxon>Pleocyemata</taxon>
        <taxon>Anomura</taxon>
        <taxon>Galatheoidea</taxon>
        <taxon>Porcellanidae</taxon>
        <taxon>Petrolisthes</taxon>
    </lineage>
</organism>
<protein>
    <submittedName>
        <fullName evidence="2">Uncharacterized protein</fullName>
    </submittedName>
</protein>
<accession>A0AAE1PFM9</accession>
<keyword evidence="3" id="KW-1185">Reference proteome</keyword>
<dbReference type="Proteomes" id="UP001292094">
    <property type="component" value="Unassembled WGS sequence"/>
</dbReference>